<sequence length="175" mass="19968">MTRPEDVCSCPVSGQNDPQAAGEHEDIPLPLCSAAEPEEHFAISLYEVARTWRAKIDERLRPLGLSSASWSVIFTLATADRPLSQREIADRLFVECPTVVRLLDRLEKLGWVRREPAPEDRRRNRVRLTGKILEHEAMLHNTAMQVHREILADIPQDKLDVARDVLDMLRARLCT</sequence>
<keyword evidence="1" id="KW-0805">Transcription regulation</keyword>
<dbReference type="InterPro" id="IPR036390">
    <property type="entry name" value="WH_DNA-bd_sf"/>
</dbReference>
<dbReference type="PANTHER" id="PTHR33164:SF64">
    <property type="entry name" value="TRANSCRIPTIONAL REGULATOR SLYA"/>
    <property type="match status" value="1"/>
</dbReference>
<dbReference type="GO" id="GO:0003700">
    <property type="term" value="F:DNA-binding transcription factor activity"/>
    <property type="evidence" value="ECO:0007669"/>
    <property type="project" value="InterPro"/>
</dbReference>
<protein>
    <submittedName>
        <fullName evidence="6">Transcriptional regulator, marr family</fullName>
    </submittedName>
</protein>
<dbReference type="PANTHER" id="PTHR33164">
    <property type="entry name" value="TRANSCRIPTIONAL REGULATOR, MARR FAMILY"/>
    <property type="match status" value="1"/>
</dbReference>
<dbReference type="SMART" id="SM00347">
    <property type="entry name" value="HTH_MARR"/>
    <property type="match status" value="1"/>
</dbReference>
<feature type="region of interest" description="Disordered" evidence="4">
    <location>
        <begin position="1"/>
        <end position="23"/>
    </location>
</feature>
<keyword evidence="2" id="KW-0238">DNA-binding</keyword>
<evidence type="ECO:0000256" key="4">
    <source>
        <dbReference type="SAM" id="MobiDB-lite"/>
    </source>
</evidence>
<dbReference type="PROSITE" id="PS50995">
    <property type="entry name" value="HTH_MARR_2"/>
    <property type="match status" value="1"/>
</dbReference>
<evidence type="ECO:0000256" key="1">
    <source>
        <dbReference type="ARBA" id="ARBA00023015"/>
    </source>
</evidence>
<dbReference type="Gene3D" id="1.10.10.10">
    <property type="entry name" value="Winged helix-like DNA-binding domain superfamily/Winged helix DNA-binding domain"/>
    <property type="match status" value="1"/>
</dbReference>
<dbReference type="InterPro" id="IPR039422">
    <property type="entry name" value="MarR/SlyA-like"/>
</dbReference>
<evidence type="ECO:0000256" key="2">
    <source>
        <dbReference type="ARBA" id="ARBA00023125"/>
    </source>
</evidence>
<name>A0A0W8G9I1_9ZZZZ</name>
<reference evidence="6" key="1">
    <citation type="journal article" date="2015" name="Proc. Natl. Acad. Sci. U.S.A.">
        <title>Networks of energetic and metabolic interactions define dynamics in microbial communities.</title>
        <authorList>
            <person name="Embree M."/>
            <person name="Liu J.K."/>
            <person name="Al-Bassam M.M."/>
            <person name="Zengler K."/>
        </authorList>
    </citation>
    <scope>NUCLEOTIDE SEQUENCE</scope>
</reference>
<dbReference type="SUPFAM" id="SSF46785">
    <property type="entry name" value="Winged helix' DNA-binding domain"/>
    <property type="match status" value="1"/>
</dbReference>
<dbReference type="AlphaFoldDB" id="A0A0W8G9I1"/>
<accession>A0A0W8G9I1</accession>
<organism evidence="6">
    <name type="scientific">hydrocarbon metagenome</name>
    <dbReference type="NCBI Taxonomy" id="938273"/>
    <lineage>
        <taxon>unclassified sequences</taxon>
        <taxon>metagenomes</taxon>
        <taxon>ecological metagenomes</taxon>
    </lineage>
</organism>
<gene>
    <name evidence="6" type="ORF">ASZ90_000324</name>
</gene>
<dbReference type="PRINTS" id="PR00598">
    <property type="entry name" value="HTHMARR"/>
</dbReference>
<proteinExistence type="predicted"/>
<keyword evidence="3" id="KW-0804">Transcription</keyword>
<dbReference type="InterPro" id="IPR036388">
    <property type="entry name" value="WH-like_DNA-bd_sf"/>
</dbReference>
<dbReference type="Pfam" id="PF12802">
    <property type="entry name" value="MarR_2"/>
    <property type="match status" value="1"/>
</dbReference>
<feature type="domain" description="HTH marR-type" evidence="5">
    <location>
        <begin position="38"/>
        <end position="171"/>
    </location>
</feature>
<dbReference type="InterPro" id="IPR000835">
    <property type="entry name" value="HTH_MarR-typ"/>
</dbReference>
<evidence type="ECO:0000256" key="3">
    <source>
        <dbReference type="ARBA" id="ARBA00023163"/>
    </source>
</evidence>
<evidence type="ECO:0000259" key="5">
    <source>
        <dbReference type="PROSITE" id="PS50995"/>
    </source>
</evidence>
<evidence type="ECO:0000313" key="6">
    <source>
        <dbReference type="EMBL" id="KUG29780.1"/>
    </source>
</evidence>
<dbReference type="GO" id="GO:0006950">
    <property type="term" value="P:response to stress"/>
    <property type="evidence" value="ECO:0007669"/>
    <property type="project" value="TreeGrafter"/>
</dbReference>
<comment type="caution">
    <text evidence="6">The sequence shown here is derived from an EMBL/GenBank/DDBJ whole genome shotgun (WGS) entry which is preliminary data.</text>
</comment>
<dbReference type="GO" id="GO:0003677">
    <property type="term" value="F:DNA binding"/>
    <property type="evidence" value="ECO:0007669"/>
    <property type="project" value="UniProtKB-KW"/>
</dbReference>
<dbReference type="EMBL" id="LNQE01000037">
    <property type="protein sequence ID" value="KUG29780.1"/>
    <property type="molecule type" value="Genomic_DNA"/>
</dbReference>